<dbReference type="EMBL" id="LRHK01000001">
    <property type="protein sequence ID" value="KWX18159.1"/>
    <property type="molecule type" value="Genomic_DNA"/>
</dbReference>
<reference evidence="7 11" key="1">
    <citation type="submission" date="2015-06" db="EMBL/GenBank/DDBJ databases">
        <title>The Genome Sequence of Enterococcus faecium 131EA1.</title>
        <authorList>
            <consortium name="The Broad Institute Genomics Platform"/>
            <consortium name="The Broad Institute Genome Sequencing Center for Infectious Disease"/>
            <person name="Earl A.M."/>
            <person name="Van Tyne D."/>
            <person name="Lebreton F."/>
            <person name="Saavedra J.T."/>
            <person name="Gilmore M.S."/>
            <person name="Manson Mcguire A."/>
            <person name="Clock S."/>
            <person name="Crupain M."/>
            <person name="Rangan U."/>
            <person name="Young S."/>
            <person name="Abouelleil A."/>
            <person name="Cao P."/>
            <person name="Chapman S.B."/>
            <person name="Griggs A."/>
            <person name="Priest M."/>
            <person name="Shea T."/>
            <person name="Wortman J."/>
            <person name="Nusbaum C."/>
            <person name="Birren B."/>
        </authorList>
    </citation>
    <scope>NUCLEOTIDE SEQUENCE [LARGE SCALE GENOMIC DNA]</scope>
    <source>
        <strain evidence="7 11">131EA1</strain>
    </source>
</reference>
<dbReference type="Pfam" id="PF00403">
    <property type="entry name" value="HMA"/>
    <property type="match status" value="1"/>
</dbReference>
<dbReference type="Gene3D" id="3.30.70.100">
    <property type="match status" value="1"/>
</dbReference>
<dbReference type="InterPro" id="IPR017969">
    <property type="entry name" value="Heavy-metal-associated_CS"/>
</dbReference>
<dbReference type="Proteomes" id="UP000253144">
    <property type="component" value="Unassembled WGS sequence"/>
</dbReference>
<reference evidence="8 10" key="3">
    <citation type="submission" date="2016-04" db="EMBL/GenBank/DDBJ databases">
        <authorList>
            <person name="Millard A."/>
        </authorList>
    </citation>
    <scope>NUCLEOTIDE SEQUENCE [LARGE SCALE GENOMIC DNA]</scope>
    <source>
        <strain evidence="8">Isolate 22</strain>
    </source>
</reference>
<dbReference type="FunFam" id="3.30.70.100:FF:000001">
    <property type="entry name" value="ATPase copper transporting beta"/>
    <property type="match status" value="1"/>
</dbReference>
<evidence type="ECO:0000313" key="5">
    <source>
        <dbReference type="EMBL" id="MBX4222926.1"/>
    </source>
</evidence>
<evidence type="ECO:0000313" key="6">
    <source>
        <dbReference type="EMBL" id="MDT2371039.1"/>
    </source>
</evidence>
<protein>
    <submittedName>
        <fullName evidence="5">Cation transporter</fullName>
    </submittedName>
    <submittedName>
        <fullName evidence="4">Copper resistance protein CopZ</fullName>
    </submittedName>
    <submittedName>
        <fullName evidence="8">Zinc/cadmium/mercury/lead-transporting ATPase</fullName>
    </submittedName>
</protein>
<comment type="caution">
    <text evidence="4">The sequence shown here is derived from an EMBL/GenBank/DDBJ whole genome shotgun (WGS) entry which is preliminary data.</text>
</comment>
<dbReference type="Proteomes" id="UP001260956">
    <property type="component" value="Unassembled WGS sequence"/>
</dbReference>
<evidence type="ECO:0000313" key="7">
    <source>
        <dbReference type="EMBL" id="RBS31500.1"/>
    </source>
</evidence>
<evidence type="ECO:0000313" key="12">
    <source>
        <dbReference type="Proteomes" id="UP000469871"/>
    </source>
</evidence>
<evidence type="ECO:0000313" key="9">
    <source>
        <dbReference type="Proteomes" id="UP000070452"/>
    </source>
</evidence>
<name>A0A132P772_ENTFC</name>
<dbReference type="Proteomes" id="UP000469871">
    <property type="component" value="Unassembled WGS sequence"/>
</dbReference>
<accession>A0A132P772</accession>
<dbReference type="InterPro" id="IPR036163">
    <property type="entry name" value="HMA_dom_sf"/>
</dbReference>
<reference evidence="4 9" key="2">
    <citation type="submission" date="2016-01" db="EMBL/GenBank/DDBJ databases">
        <title>Molecular Mechanisms for transfer of large genomic segments between Enterococcus faecium strains.</title>
        <authorList>
            <person name="Garcia-Solache M.A."/>
            <person name="Lebreton F."/>
            <person name="Mclaughlin R.E."/>
            <person name="Whiteaker J.D."/>
            <person name="Gilmore M.S."/>
            <person name="Rice L.B."/>
        </authorList>
    </citation>
    <scope>NUCLEOTIDE SEQUENCE [LARGE SCALE GENOMIC DNA]</scope>
    <source>
        <strain evidence="4 9">D344RRF x C68</strain>
    </source>
</reference>
<dbReference type="EMBL" id="JAIFOC010000069">
    <property type="protein sequence ID" value="MBX4222926.1"/>
    <property type="molecule type" value="Genomic_DNA"/>
</dbReference>
<reference evidence="5" key="5">
    <citation type="journal article" date="2022" name="J. Anim. Sci.">
        <title>Whole genome sequence analyses-based assessment of virulence potential and antimicrobial susceptibilities and resistance of Enterococcus faecium strains isolated from commercial swine and cattle probiotic products.</title>
        <authorList>
            <person name="Shridhar P.B."/>
            <person name="Amachawadi R.G."/>
            <person name="Tokach M."/>
            <person name="Patel I."/>
            <person name="Gangiredla J."/>
            <person name="Mammel M."/>
            <person name="Nagaraja T.G."/>
        </authorList>
    </citation>
    <scope>NUCLEOTIDE SEQUENCE</scope>
    <source>
        <strain evidence="5">EF215</strain>
    </source>
</reference>
<reference evidence="6" key="6">
    <citation type="submission" date="2023-03" db="EMBL/GenBank/DDBJ databases">
        <authorList>
            <person name="Shen W."/>
            <person name="Cai J."/>
        </authorList>
    </citation>
    <scope>NUCLEOTIDE SEQUENCE</scope>
    <source>
        <strain evidence="6">B1010-2</strain>
    </source>
</reference>
<evidence type="ECO:0000313" key="8">
    <source>
        <dbReference type="EMBL" id="SAY69744.1"/>
    </source>
</evidence>
<dbReference type="PROSITE" id="PS50846">
    <property type="entry name" value="HMA_2"/>
    <property type="match status" value="1"/>
</dbReference>
<dbReference type="InterPro" id="IPR006121">
    <property type="entry name" value="HMA_dom"/>
</dbReference>
<dbReference type="Proteomes" id="UP000183509">
    <property type="component" value="Unassembled WGS sequence"/>
</dbReference>
<organism evidence="4 9">
    <name type="scientific">Enterococcus faecium</name>
    <name type="common">Streptococcus faecium</name>
    <dbReference type="NCBI Taxonomy" id="1352"/>
    <lineage>
        <taxon>Bacteria</taxon>
        <taxon>Bacillati</taxon>
        <taxon>Bacillota</taxon>
        <taxon>Bacilli</taxon>
        <taxon>Lactobacillales</taxon>
        <taxon>Enterococcaceae</taxon>
        <taxon>Enterococcus</taxon>
    </lineage>
</organism>
<evidence type="ECO:0000313" key="11">
    <source>
        <dbReference type="Proteomes" id="UP000253144"/>
    </source>
</evidence>
<dbReference type="Proteomes" id="UP000070452">
    <property type="component" value="Unassembled WGS sequence"/>
</dbReference>
<dbReference type="EMBL" id="FKLM01000003">
    <property type="protein sequence ID" value="SAY69744.1"/>
    <property type="molecule type" value="Genomic_DNA"/>
</dbReference>
<dbReference type="EMBL" id="LEQJ01000009">
    <property type="protein sequence ID" value="RBS31500.1"/>
    <property type="molecule type" value="Genomic_DNA"/>
</dbReference>
<dbReference type="PATRIC" id="fig|1352.655.peg.1827"/>
<dbReference type="GO" id="GO:0046872">
    <property type="term" value="F:metal ion binding"/>
    <property type="evidence" value="ECO:0007669"/>
    <property type="project" value="UniProtKB-KW"/>
</dbReference>
<evidence type="ECO:0000313" key="3">
    <source>
        <dbReference type="EMBL" id="KAB7572249.1"/>
    </source>
</evidence>
<feature type="domain" description="HMA" evidence="2">
    <location>
        <begin position="2"/>
        <end position="68"/>
    </location>
</feature>
<evidence type="ECO:0000256" key="1">
    <source>
        <dbReference type="ARBA" id="ARBA00022723"/>
    </source>
</evidence>
<gene>
    <name evidence="4" type="ORF">AWT83_06630</name>
    <name evidence="8" type="ORF">DTPHA_600282</name>
    <name evidence="7" type="ORF">EB12_01685</name>
    <name evidence="3" type="ORF">GBM73_17105</name>
    <name evidence="5" type="ORF">KYX88_08880</name>
    <name evidence="6" type="ORF">P6Z85_13005</name>
</gene>
<dbReference type="PROSITE" id="PS01047">
    <property type="entry name" value="HMA_1"/>
    <property type="match status" value="1"/>
</dbReference>
<sequence>MKKIIMQLDTLACPSCMQKIEHAVSQQPGVSNTKVLFNASKIKANFDPDEVHPEQLAAVVEKLGYEVQSAKVKEA</sequence>
<reference evidence="3 12" key="4">
    <citation type="submission" date="2019-10" db="EMBL/GenBank/DDBJ databases">
        <title>Evolutionary dynamics of vancomycin-resistant Enterococcus faecium during gastrointestinal tract colonization and bloodstream infection in immunocompromised pediatric patients.</title>
        <authorList>
            <person name="Chilambi G.S."/>
            <person name="Nordstrom H.R."/>
            <person name="Evans D.R."/>
            <person name="Ferrolino J."/>
            <person name="Hayden R.T."/>
            <person name="Maron G.M."/>
            <person name="Vo A.N."/>
            <person name="Gilmore M.S."/>
            <person name="Wolf J."/>
            <person name="Rosch J.W."/>
            <person name="Van Tyne D."/>
        </authorList>
    </citation>
    <scope>NUCLEOTIDE SEQUENCE [LARGE SCALE GENOMIC DNA]</scope>
    <source>
        <strain evidence="3 12">VRECG27</strain>
    </source>
</reference>
<evidence type="ECO:0000313" key="4">
    <source>
        <dbReference type="EMBL" id="KWX18159.1"/>
    </source>
</evidence>
<dbReference type="SUPFAM" id="SSF55008">
    <property type="entry name" value="HMA, heavy metal-associated domain"/>
    <property type="match status" value="1"/>
</dbReference>
<dbReference type="EMBL" id="WEFP01000010">
    <property type="protein sequence ID" value="KAB7572249.1"/>
    <property type="molecule type" value="Genomic_DNA"/>
</dbReference>
<dbReference type="EMBL" id="JARPTX010000068">
    <property type="protein sequence ID" value="MDT2371039.1"/>
    <property type="molecule type" value="Genomic_DNA"/>
</dbReference>
<evidence type="ECO:0000259" key="2">
    <source>
        <dbReference type="PROSITE" id="PS50846"/>
    </source>
</evidence>
<dbReference type="CDD" id="cd00371">
    <property type="entry name" value="HMA"/>
    <property type="match status" value="1"/>
</dbReference>
<keyword evidence="1" id="KW-0479">Metal-binding</keyword>
<dbReference type="AlphaFoldDB" id="A0A132P772"/>
<evidence type="ECO:0000313" key="10">
    <source>
        <dbReference type="Proteomes" id="UP000183509"/>
    </source>
</evidence>
<dbReference type="RefSeq" id="WP_002294740.1">
    <property type="nucleotide sequence ID" value="NZ_AP026655.1"/>
</dbReference>
<dbReference type="Proteomes" id="UP001139644">
    <property type="component" value="Unassembled WGS sequence"/>
</dbReference>
<proteinExistence type="predicted"/>